<feature type="compositionally biased region" description="Basic and acidic residues" evidence="1">
    <location>
        <begin position="1"/>
        <end position="34"/>
    </location>
</feature>
<evidence type="ECO:0000256" key="1">
    <source>
        <dbReference type="SAM" id="MobiDB-lite"/>
    </source>
</evidence>
<proteinExistence type="predicted"/>
<feature type="non-terminal residue" evidence="2">
    <location>
        <position position="1"/>
    </location>
</feature>
<feature type="non-terminal residue" evidence="2">
    <location>
        <position position="58"/>
    </location>
</feature>
<feature type="region of interest" description="Disordered" evidence="1">
    <location>
        <begin position="1"/>
        <end position="36"/>
    </location>
</feature>
<dbReference type="AlphaFoldDB" id="A0A0L8ID91"/>
<protein>
    <submittedName>
        <fullName evidence="2">Uncharacterized protein</fullName>
    </submittedName>
</protein>
<sequence length="58" mass="7340">KKEEKYKEIDRYVSRKERKRERDGERERERERGVESCSVDRINWNPSRRKRRSATMKR</sequence>
<organism evidence="2">
    <name type="scientific">Octopus bimaculoides</name>
    <name type="common">California two-spotted octopus</name>
    <dbReference type="NCBI Taxonomy" id="37653"/>
    <lineage>
        <taxon>Eukaryota</taxon>
        <taxon>Metazoa</taxon>
        <taxon>Spiralia</taxon>
        <taxon>Lophotrochozoa</taxon>
        <taxon>Mollusca</taxon>
        <taxon>Cephalopoda</taxon>
        <taxon>Coleoidea</taxon>
        <taxon>Octopodiformes</taxon>
        <taxon>Octopoda</taxon>
        <taxon>Incirrata</taxon>
        <taxon>Octopodidae</taxon>
        <taxon>Octopus</taxon>
    </lineage>
</organism>
<dbReference type="EMBL" id="KQ415962">
    <property type="protein sequence ID" value="KOF99432.1"/>
    <property type="molecule type" value="Genomic_DNA"/>
</dbReference>
<evidence type="ECO:0000313" key="2">
    <source>
        <dbReference type="EMBL" id="KOF99432.1"/>
    </source>
</evidence>
<reference evidence="2" key="1">
    <citation type="submission" date="2015-07" db="EMBL/GenBank/DDBJ databases">
        <title>MeaNS - Measles Nucleotide Surveillance Program.</title>
        <authorList>
            <person name="Tran T."/>
            <person name="Druce J."/>
        </authorList>
    </citation>
    <scope>NUCLEOTIDE SEQUENCE</scope>
    <source>
        <strain evidence="2">UCB-OBI-ISO-001</strain>
        <tissue evidence="2">Gonad</tissue>
    </source>
</reference>
<accession>A0A0L8ID91</accession>
<name>A0A0L8ID91_OCTBM</name>
<gene>
    <name evidence="2" type="ORF">OCBIM_22016379mg</name>
</gene>